<dbReference type="HAMAP" id="MF_01849">
    <property type="entry name" value="RNA_methyltr_RlmN"/>
    <property type="match status" value="1"/>
</dbReference>
<dbReference type="RefSeq" id="WP_068347168.1">
    <property type="nucleotide sequence ID" value="NZ_JFHK01000006.1"/>
</dbReference>
<dbReference type="GO" id="GO:0070475">
    <property type="term" value="P:rRNA base methylation"/>
    <property type="evidence" value="ECO:0007669"/>
    <property type="project" value="UniProtKB-UniRule"/>
</dbReference>
<reference evidence="15 16" key="1">
    <citation type="submission" date="2014-02" db="EMBL/GenBank/DDBJ databases">
        <title>Kosmotoga genome sequencing.</title>
        <authorList>
            <person name="Pollo S.M."/>
            <person name="Charchuk R."/>
            <person name="Nesbo C.L."/>
        </authorList>
    </citation>
    <scope>NUCLEOTIDE SEQUENCE [LARGE SCALE GENOMIC DNA]</scope>
    <source>
        <strain evidence="15 16">S304</strain>
    </source>
</reference>
<keyword evidence="8 13" id="KW-0819">tRNA processing</keyword>
<evidence type="ECO:0000256" key="6">
    <source>
        <dbReference type="ARBA" id="ARBA00022679"/>
    </source>
</evidence>
<dbReference type="GO" id="GO:0070040">
    <property type="term" value="F:rRNA (adenine(2503)-C2-)-methyltransferase activity"/>
    <property type="evidence" value="ECO:0007669"/>
    <property type="project" value="UniProtKB-UniRule"/>
</dbReference>
<dbReference type="InterPro" id="IPR048641">
    <property type="entry name" value="RlmN_N"/>
</dbReference>
<comment type="cofactor">
    <cofactor evidence="13">
        <name>[4Fe-4S] cluster</name>
        <dbReference type="ChEBI" id="CHEBI:49883"/>
    </cofactor>
    <text evidence="13">Binds 1 [4Fe-4S] cluster. The cluster is coordinated with 3 cysteines and an exchangeable S-adenosyl-L-methionine.</text>
</comment>
<evidence type="ECO:0000256" key="5">
    <source>
        <dbReference type="ARBA" id="ARBA00022603"/>
    </source>
</evidence>
<evidence type="ECO:0000256" key="12">
    <source>
        <dbReference type="ARBA" id="ARBA00023157"/>
    </source>
</evidence>
<evidence type="ECO:0000256" key="10">
    <source>
        <dbReference type="ARBA" id="ARBA00023004"/>
    </source>
</evidence>
<protein>
    <recommendedName>
        <fullName evidence="13">Probable dual-specificity RNA methyltransferase RlmN</fullName>
        <ecNumber evidence="13">2.1.1.192</ecNumber>
    </recommendedName>
    <alternativeName>
        <fullName evidence="13">23S rRNA (adenine(2503)-C(2))-methyltransferase</fullName>
    </alternativeName>
    <alternativeName>
        <fullName evidence="13">23S rRNA m2A2503 methyltransferase</fullName>
    </alternativeName>
    <alternativeName>
        <fullName evidence="13">Ribosomal RNA large subunit methyltransferase N</fullName>
    </alternativeName>
    <alternativeName>
        <fullName evidence="13">tRNA (adenine(37)-C(2))-methyltransferase</fullName>
    </alternativeName>
    <alternativeName>
        <fullName evidence="13">tRNA m2A37 methyltransferase</fullName>
    </alternativeName>
</protein>
<dbReference type="EMBL" id="JFHK01000006">
    <property type="protein sequence ID" value="OAA30906.1"/>
    <property type="molecule type" value="Genomic_DNA"/>
</dbReference>
<dbReference type="GO" id="GO:0019843">
    <property type="term" value="F:rRNA binding"/>
    <property type="evidence" value="ECO:0007669"/>
    <property type="project" value="UniProtKB-UniRule"/>
</dbReference>
<dbReference type="InterPro" id="IPR040072">
    <property type="entry name" value="Methyltransferase_A"/>
</dbReference>
<dbReference type="GO" id="GO:0051539">
    <property type="term" value="F:4 iron, 4 sulfur cluster binding"/>
    <property type="evidence" value="ECO:0007669"/>
    <property type="project" value="UniProtKB-UniRule"/>
</dbReference>
<evidence type="ECO:0000256" key="7">
    <source>
        <dbReference type="ARBA" id="ARBA00022691"/>
    </source>
</evidence>
<evidence type="ECO:0000256" key="2">
    <source>
        <dbReference type="ARBA" id="ARBA00022485"/>
    </source>
</evidence>
<evidence type="ECO:0000256" key="13">
    <source>
        <dbReference type="HAMAP-Rule" id="MF_01849"/>
    </source>
</evidence>
<dbReference type="GO" id="GO:0030488">
    <property type="term" value="P:tRNA methylation"/>
    <property type="evidence" value="ECO:0007669"/>
    <property type="project" value="UniProtKB-UniRule"/>
</dbReference>
<dbReference type="Pfam" id="PF04055">
    <property type="entry name" value="Radical_SAM"/>
    <property type="match status" value="1"/>
</dbReference>
<dbReference type="InterPro" id="IPR007197">
    <property type="entry name" value="rSAM"/>
</dbReference>
<keyword evidence="7 13" id="KW-0949">S-adenosyl-L-methionine</keyword>
<dbReference type="NCBIfam" id="TIGR00048">
    <property type="entry name" value="rRNA_mod_RlmN"/>
    <property type="match status" value="1"/>
</dbReference>
<dbReference type="STRING" id="1453497.AT15_09490"/>
<feature type="binding site" evidence="13">
    <location>
        <begin position="157"/>
        <end position="158"/>
    </location>
    <ligand>
        <name>S-adenosyl-L-methionine</name>
        <dbReference type="ChEBI" id="CHEBI:59789"/>
    </ligand>
</feature>
<dbReference type="GO" id="GO:0002935">
    <property type="term" value="F:tRNA (adenine(37)-C2)-methyltransferase activity"/>
    <property type="evidence" value="ECO:0007669"/>
    <property type="project" value="UniProtKB-UniRule"/>
</dbReference>
<dbReference type="PROSITE" id="PS51918">
    <property type="entry name" value="RADICAL_SAM"/>
    <property type="match status" value="1"/>
</dbReference>
<gene>
    <name evidence="13" type="primary">rlmN</name>
    <name evidence="15" type="ORF">AT15_09490</name>
</gene>
<dbReference type="PANTHER" id="PTHR30544:SF5">
    <property type="entry name" value="RADICAL SAM CORE DOMAIN-CONTAINING PROTEIN"/>
    <property type="match status" value="1"/>
</dbReference>
<feature type="binding site" evidence="13">
    <location>
        <position position="189"/>
    </location>
    <ligand>
        <name>S-adenosyl-L-methionine</name>
        <dbReference type="ChEBI" id="CHEBI:59789"/>
    </ligand>
</feature>
<dbReference type="Pfam" id="PF21016">
    <property type="entry name" value="RlmN_N"/>
    <property type="match status" value="1"/>
</dbReference>
<sequence>MKEILSLNYAELKNEILELGFKRFRAAQIYDWIHRKKVFDFDAMTNLSKSDRAFLKEYFRFPVFSLKDRQKAKDGTEKFLWELQDGEYIESVVIRHAEHITFCISTQVGCQLGCAFCATGLSGFKRNLSASEIVAQVLYMEKEIGEDADNIVFMGMGEPFLNSESLFKSIEVLHDEKGRNLGIRHFTISTAGIPDGIKRLADSGLDIRLSVSLHAAKDEKRSILMPINRRFPIEELFEALKYYQKKTGNRITFEYILIEAVNDSLEDADNLAHLLKGLKVFVNLIPVNPVIPKFQRPSPERSKAFEQALKKKGIETVLRAEKGTDIDAACGQLRRRQFRRENIES</sequence>
<dbReference type="SFLD" id="SFLDS00029">
    <property type="entry name" value="Radical_SAM"/>
    <property type="match status" value="1"/>
</dbReference>
<organism evidence="15 16">
    <name type="scientific">Kosmotoga arenicorallina S304</name>
    <dbReference type="NCBI Taxonomy" id="1453497"/>
    <lineage>
        <taxon>Bacteria</taxon>
        <taxon>Thermotogati</taxon>
        <taxon>Thermotogota</taxon>
        <taxon>Thermotogae</taxon>
        <taxon>Kosmotogales</taxon>
        <taxon>Kosmotogaceae</taxon>
        <taxon>Kosmotoga</taxon>
    </lineage>
</organism>
<dbReference type="SMART" id="SM00729">
    <property type="entry name" value="Elp3"/>
    <property type="match status" value="1"/>
</dbReference>
<dbReference type="GO" id="GO:0005737">
    <property type="term" value="C:cytoplasm"/>
    <property type="evidence" value="ECO:0007669"/>
    <property type="project" value="UniProtKB-SubCell"/>
</dbReference>
<keyword evidence="4 13" id="KW-0698">rRNA processing</keyword>
<feature type="active site" description="Proton acceptor" evidence="13">
    <location>
        <position position="90"/>
    </location>
</feature>
<keyword evidence="6 13" id="KW-0808">Transferase</keyword>
<evidence type="ECO:0000313" key="16">
    <source>
        <dbReference type="Proteomes" id="UP000077339"/>
    </source>
</evidence>
<evidence type="ECO:0000256" key="9">
    <source>
        <dbReference type="ARBA" id="ARBA00022723"/>
    </source>
</evidence>
<keyword evidence="11 13" id="KW-0411">Iron-sulfur</keyword>
<dbReference type="Proteomes" id="UP000077339">
    <property type="component" value="Unassembled WGS sequence"/>
</dbReference>
<dbReference type="CDD" id="cd01335">
    <property type="entry name" value="Radical_SAM"/>
    <property type="match status" value="1"/>
</dbReference>
<feature type="binding site" evidence="13">
    <location>
        <position position="114"/>
    </location>
    <ligand>
        <name>[4Fe-4S] cluster</name>
        <dbReference type="ChEBI" id="CHEBI:49883"/>
        <note>4Fe-4S-S-AdoMet</note>
    </ligand>
</feature>
<evidence type="ECO:0000256" key="1">
    <source>
        <dbReference type="ARBA" id="ARBA00004496"/>
    </source>
</evidence>
<dbReference type="GO" id="GO:0046872">
    <property type="term" value="F:metal ion binding"/>
    <property type="evidence" value="ECO:0007669"/>
    <property type="project" value="UniProtKB-KW"/>
</dbReference>
<evidence type="ECO:0000256" key="4">
    <source>
        <dbReference type="ARBA" id="ARBA00022552"/>
    </source>
</evidence>
<dbReference type="EC" id="2.1.1.192" evidence="13"/>
<feature type="binding site" evidence="13">
    <location>
        <position position="110"/>
    </location>
    <ligand>
        <name>[4Fe-4S] cluster</name>
        <dbReference type="ChEBI" id="CHEBI:49883"/>
        <note>4Fe-4S-S-AdoMet</note>
    </ligand>
</feature>
<keyword evidence="9 13" id="KW-0479">Metal-binding</keyword>
<evidence type="ECO:0000256" key="8">
    <source>
        <dbReference type="ARBA" id="ARBA00022694"/>
    </source>
</evidence>
<dbReference type="SUPFAM" id="SSF102114">
    <property type="entry name" value="Radical SAM enzymes"/>
    <property type="match status" value="1"/>
</dbReference>
<evidence type="ECO:0000256" key="3">
    <source>
        <dbReference type="ARBA" id="ARBA00022490"/>
    </source>
</evidence>
<dbReference type="InterPro" id="IPR058240">
    <property type="entry name" value="rSAM_sf"/>
</dbReference>
<dbReference type="PANTHER" id="PTHR30544">
    <property type="entry name" value="23S RRNA METHYLTRANSFERASE"/>
    <property type="match status" value="1"/>
</dbReference>
<keyword evidence="10 13" id="KW-0408">Iron</keyword>
<evidence type="ECO:0000313" key="15">
    <source>
        <dbReference type="EMBL" id="OAA30906.1"/>
    </source>
</evidence>
<dbReference type="AlphaFoldDB" id="A0A176K1B3"/>
<comment type="caution">
    <text evidence="13">Lacks conserved residue(s) required for the propagation of feature annotation.</text>
</comment>
<comment type="miscellaneous">
    <text evidence="13">Reaction proceeds by a ping-pong mechanism involving intermediate methylation of a conserved cysteine residue.</text>
</comment>
<dbReference type="SFLD" id="SFLDF00275">
    <property type="entry name" value="adenosine_C2_methyltransferase"/>
    <property type="match status" value="1"/>
</dbReference>
<dbReference type="FunFam" id="3.20.20.70:FF:000014">
    <property type="entry name" value="Probable dual-specificity RNA methyltransferase RlmN"/>
    <property type="match status" value="1"/>
</dbReference>
<dbReference type="InterPro" id="IPR027492">
    <property type="entry name" value="RNA_MTrfase_RlmN"/>
</dbReference>
<dbReference type="InterPro" id="IPR006638">
    <property type="entry name" value="Elp3/MiaA/NifB-like_rSAM"/>
</dbReference>
<accession>A0A176K1B3</accession>
<comment type="similarity">
    <text evidence="13">Belongs to the radical SAM superfamily. RlmN family.</text>
</comment>
<dbReference type="SFLD" id="SFLDG01062">
    <property type="entry name" value="methyltransferase_(Class_A)"/>
    <property type="match status" value="1"/>
</dbReference>
<keyword evidence="2 13" id="KW-0004">4Fe-4S</keyword>
<keyword evidence="12 13" id="KW-1015">Disulfide bond</keyword>
<feature type="domain" description="Radical SAM core" evidence="14">
    <location>
        <begin position="96"/>
        <end position="327"/>
    </location>
</feature>
<comment type="caution">
    <text evidence="15">The sequence shown here is derived from an EMBL/GenBank/DDBJ whole genome shotgun (WGS) entry which is preliminary data.</text>
</comment>
<comment type="catalytic activity">
    <reaction evidence="13">
        <text>adenosine(37) in tRNA + 2 reduced [2Fe-2S]-[ferredoxin] + 2 S-adenosyl-L-methionine = 2-methyladenosine(37) in tRNA + 5'-deoxyadenosine + L-methionine + 2 oxidized [2Fe-2S]-[ferredoxin] + S-adenosyl-L-homocysteine</text>
        <dbReference type="Rhea" id="RHEA:43332"/>
        <dbReference type="Rhea" id="RHEA-COMP:10000"/>
        <dbReference type="Rhea" id="RHEA-COMP:10001"/>
        <dbReference type="Rhea" id="RHEA-COMP:10162"/>
        <dbReference type="Rhea" id="RHEA-COMP:10485"/>
        <dbReference type="ChEBI" id="CHEBI:17319"/>
        <dbReference type="ChEBI" id="CHEBI:33737"/>
        <dbReference type="ChEBI" id="CHEBI:33738"/>
        <dbReference type="ChEBI" id="CHEBI:57844"/>
        <dbReference type="ChEBI" id="CHEBI:57856"/>
        <dbReference type="ChEBI" id="CHEBI:59789"/>
        <dbReference type="ChEBI" id="CHEBI:74411"/>
        <dbReference type="ChEBI" id="CHEBI:74497"/>
        <dbReference type="EC" id="2.1.1.192"/>
    </reaction>
</comment>
<comment type="function">
    <text evidence="13">Specifically methylates position 2 of adenine 2503 in 23S rRNA and position 2 of adenine 37 in tRNAs.</text>
</comment>
<dbReference type="GO" id="GO:0000049">
    <property type="term" value="F:tRNA binding"/>
    <property type="evidence" value="ECO:0007669"/>
    <property type="project" value="UniProtKB-UniRule"/>
</dbReference>
<dbReference type="OrthoDB" id="9793973at2"/>
<proteinExistence type="inferred from homology"/>
<dbReference type="InterPro" id="IPR013785">
    <property type="entry name" value="Aldolase_TIM"/>
</dbReference>
<keyword evidence="16" id="KW-1185">Reference proteome</keyword>
<name>A0A176K1B3_9BACT</name>
<keyword evidence="3 13" id="KW-0963">Cytoplasm</keyword>
<dbReference type="Gene3D" id="3.20.20.70">
    <property type="entry name" value="Aldolase class I"/>
    <property type="match status" value="1"/>
</dbReference>
<dbReference type="PIRSF" id="PIRSF006004">
    <property type="entry name" value="CHP00048"/>
    <property type="match status" value="1"/>
</dbReference>
<comment type="catalytic activity">
    <reaction evidence="13">
        <text>adenosine(2503) in 23S rRNA + 2 reduced [2Fe-2S]-[ferredoxin] + 2 S-adenosyl-L-methionine = 2-methyladenosine(2503) in 23S rRNA + 5'-deoxyadenosine + L-methionine + 2 oxidized [2Fe-2S]-[ferredoxin] + S-adenosyl-L-homocysteine</text>
        <dbReference type="Rhea" id="RHEA:42916"/>
        <dbReference type="Rhea" id="RHEA-COMP:10000"/>
        <dbReference type="Rhea" id="RHEA-COMP:10001"/>
        <dbReference type="Rhea" id="RHEA-COMP:10152"/>
        <dbReference type="Rhea" id="RHEA-COMP:10282"/>
        <dbReference type="ChEBI" id="CHEBI:17319"/>
        <dbReference type="ChEBI" id="CHEBI:33737"/>
        <dbReference type="ChEBI" id="CHEBI:33738"/>
        <dbReference type="ChEBI" id="CHEBI:57844"/>
        <dbReference type="ChEBI" id="CHEBI:57856"/>
        <dbReference type="ChEBI" id="CHEBI:59789"/>
        <dbReference type="ChEBI" id="CHEBI:74411"/>
        <dbReference type="ChEBI" id="CHEBI:74497"/>
        <dbReference type="EC" id="2.1.1.192"/>
    </reaction>
</comment>
<comment type="subcellular location">
    <subcellularLocation>
        <location evidence="1 13">Cytoplasm</location>
    </subcellularLocation>
</comment>
<evidence type="ECO:0000259" key="14">
    <source>
        <dbReference type="PROSITE" id="PS51918"/>
    </source>
</evidence>
<dbReference type="PATRIC" id="fig|1453497.3.peg.1881"/>
<keyword evidence="5 13" id="KW-0489">Methyltransferase</keyword>
<feature type="binding site" evidence="13">
    <location>
        <begin position="212"/>
        <end position="214"/>
    </location>
    <ligand>
        <name>S-adenosyl-L-methionine</name>
        <dbReference type="ChEBI" id="CHEBI:59789"/>
    </ligand>
</feature>
<feature type="active site" description="S-methylcysteine intermediate" evidence="13">
    <location>
        <position position="330"/>
    </location>
</feature>
<dbReference type="InterPro" id="IPR004383">
    <property type="entry name" value="rRNA_lsu_MTrfase_RlmN/Cfr"/>
</dbReference>
<feature type="binding site" evidence="13">
    <location>
        <position position="288"/>
    </location>
    <ligand>
        <name>S-adenosyl-L-methionine</name>
        <dbReference type="ChEBI" id="CHEBI:59789"/>
    </ligand>
</feature>
<evidence type="ECO:0000256" key="11">
    <source>
        <dbReference type="ARBA" id="ARBA00023014"/>
    </source>
</evidence>
<dbReference type="Gene3D" id="1.10.150.530">
    <property type="match status" value="1"/>
</dbReference>
<feature type="binding site" evidence="13">
    <location>
        <position position="117"/>
    </location>
    <ligand>
        <name>[4Fe-4S] cluster</name>
        <dbReference type="ChEBI" id="CHEBI:49883"/>
        <note>4Fe-4S-S-AdoMet</note>
    </ligand>
</feature>